<organism evidence="1 2">
    <name type="scientific">Ruania alkalisoli</name>
    <dbReference type="NCBI Taxonomy" id="2779775"/>
    <lineage>
        <taxon>Bacteria</taxon>
        <taxon>Bacillati</taxon>
        <taxon>Actinomycetota</taxon>
        <taxon>Actinomycetes</taxon>
        <taxon>Micrococcales</taxon>
        <taxon>Ruaniaceae</taxon>
        <taxon>Ruania</taxon>
    </lineage>
</organism>
<gene>
    <name evidence="1" type="ORF">IM660_00330</name>
</gene>
<dbReference type="SUPFAM" id="SSF51905">
    <property type="entry name" value="FAD/NAD(P)-binding domain"/>
    <property type="match status" value="1"/>
</dbReference>
<protein>
    <submittedName>
        <fullName evidence="1">FAD-dependent oxidoreductase</fullName>
    </submittedName>
</protein>
<evidence type="ECO:0000313" key="2">
    <source>
        <dbReference type="Proteomes" id="UP000593758"/>
    </source>
</evidence>
<accession>A0A7M1STC5</accession>
<dbReference type="AlphaFoldDB" id="A0A7M1STC5"/>
<dbReference type="InterPro" id="IPR005288">
    <property type="entry name" value="NadB"/>
</dbReference>
<dbReference type="Proteomes" id="UP000593758">
    <property type="component" value="Chromosome"/>
</dbReference>
<dbReference type="Gene3D" id="3.50.50.60">
    <property type="entry name" value="FAD/NAD(P)-binding domain"/>
    <property type="match status" value="1"/>
</dbReference>
<sequence>MTARASADQVDVLIVGGGLGGVAAAMALCDHGHRVLMVDEYPWIGGQLTAQAVPPDEHKWIETTSPTRSYQRLRERIREHYRRNYPLTAVARDDSLLNPGRGTVSRLCHEPRVAVGAIYELLAPFLAAGNLEVWTQTRVVEVETANDTINAVRLATPLGERHVQARICVDATERGDIIALAGAEHVVGAEAQVDTGEPHAPAVADPFDQQSMTWCFALEWGSDDHHVIDRPHDYERWRSLDAPYTDALQFSWSGVDPTTLQHRLMGLFEGDLDGYRVPDMWHYRRVLARSTFEIGAVREVSMVNWHQTDYWLRPTVTPDLHDDRAQFERAAEEAKQLSRSFLYWLQTEAPNQGGGVGYPTLRLRPDITGTSDGFAMAPYIRESRRIVGLGRVSELDIGVDARGHRRPEAVPDTVGIGHYRIDLHPSASGRNFVDVDCFPFQIPARAMLPVRMRNLLPANKNIGTTHITNGAFRLHPVEWSIGEAVGVMAAACLRNATPVQALAHPQAVETIQGELANRGTSLSWPDWIVDDYPRSRTLFV</sequence>
<dbReference type="GO" id="GO:0009435">
    <property type="term" value="P:NAD+ biosynthetic process"/>
    <property type="evidence" value="ECO:0007669"/>
    <property type="project" value="InterPro"/>
</dbReference>
<keyword evidence="2" id="KW-1185">Reference proteome</keyword>
<dbReference type="Pfam" id="PF12831">
    <property type="entry name" value="FAD_oxidored"/>
    <property type="match status" value="1"/>
</dbReference>
<dbReference type="RefSeq" id="WP_193497482.1">
    <property type="nucleotide sequence ID" value="NZ_CP063169.1"/>
</dbReference>
<dbReference type="PANTHER" id="PTHR42716:SF1">
    <property type="entry name" value="SLL0471 PROTEIN"/>
    <property type="match status" value="1"/>
</dbReference>
<proteinExistence type="predicted"/>
<dbReference type="EMBL" id="CP063169">
    <property type="protein sequence ID" value="QOR70810.1"/>
    <property type="molecule type" value="Genomic_DNA"/>
</dbReference>
<dbReference type="KEGG" id="halt:IM660_00330"/>
<name>A0A7M1STC5_9MICO</name>
<reference evidence="1 2" key="1">
    <citation type="submission" date="2020-10" db="EMBL/GenBank/DDBJ databases">
        <title>Haloactinobacterium sp. RN3S43, a bacterium isolated from saline soil.</title>
        <authorList>
            <person name="Sun J.-Q."/>
        </authorList>
    </citation>
    <scope>NUCLEOTIDE SEQUENCE [LARGE SCALE GENOMIC DNA]</scope>
    <source>
        <strain evidence="1 2">RN3S43</strain>
    </source>
</reference>
<dbReference type="InterPro" id="IPR036188">
    <property type="entry name" value="FAD/NAD-bd_sf"/>
</dbReference>
<dbReference type="PANTHER" id="PTHR42716">
    <property type="entry name" value="L-ASPARTATE OXIDASE"/>
    <property type="match status" value="1"/>
</dbReference>
<dbReference type="GO" id="GO:0008734">
    <property type="term" value="F:L-aspartate oxidase activity"/>
    <property type="evidence" value="ECO:0007669"/>
    <property type="project" value="InterPro"/>
</dbReference>
<evidence type="ECO:0000313" key="1">
    <source>
        <dbReference type="EMBL" id="QOR70810.1"/>
    </source>
</evidence>